<gene>
    <name evidence="3" type="ORF">CXF48_05800</name>
</gene>
<dbReference type="InterPro" id="IPR002035">
    <property type="entry name" value="VWF_A"/>
</dbReference>
<evidence type="ECO:0000313" key="4">
    <source>
        <dbReference type="Proteomes" id="UP000276526"/>
    </source>
</evidence>
<proteinExistence type="predicted"/>
<dbReference type="AlphaFoldDB" id="A0A426PYE0"/>
<reference evidence="3 4" key="1">
    <citation type="submission" date="2018-01" db="EMBL/GenBank/DDBJ databases">
        <title>Twenty Corynebacterium bovis Genomes.</title>
        <authorList>
            <person name="Gulvik C.A."/>
        </authorList>
    </citation>
    <scope>NUCLEOTIDE SEQUENCE [LARGE SCALE GENOMIC DNA]</scope>
    <source>
        <strain evidence="3 4">F6900</strain>
    </source>
</reference>
<dbReference type="Gene3D" id="3.40.50.410">
    <property type="entry name" value="von Willebrand factor, type A domain"/>
    <property type="match status" value="1"/>
</dbReference>
<name>A0A426PYE0_9CORY</name>
<feature type="domain" description="VWFA" evidence="2">
    <location>
        <begin position="94"/>
        <end position="298"/>
    </location>
</feature>
<feature type="region of interest" description="Disordered" evidence="1">
    <location>
        <begin position="339"/>
        <end position="369"/>
    </location>
</feature>
<protein>
    <recommendedName>
        <fullName evidence="2">VWFA domain-containing protein</fullName>
    </recommendedName>
</protein>
<dbReference type="InterPro" id="IPR036465">
    <property type="entry name" value="vWFA_dom_sf"/>
</dbReference>
<dbReference type="EMBL" id="PQNK01000008">
    <property type="protein sequence ID" value="RRO86540.1"/>
    <property type="molecule type" value="Genomic_DNA"/>
</dbReference>
<comment type="caution">
    <text evidence="3">The sequence shown here is derived from an EMBL/GenBank/DDBJ whole genome shotgun (WGS) entry which is preliminary data.</text>
</comment>
<accession>A0A426PYE0</accession>
<dbReference type="SUPFAM" id="SSF53300">
    <property type="entry name" value="vWA-like"/>
    <property type="match status" value="1"/>
</dbReference>
<evidence type="ECO:0000259" key="2">
    <source>
        <dbReference type="PROSITE" id="PS50234"/>
    </source>
</evidence>
<dbReference type="Proteomes" id="UP000276526">
    <property type="component" value="Unassembled WGS sequence"/>
</dbReference>
<dbReference type="CDD" id="cd00198">
    <property type="entry name" value="vWFA"/>
    <property type="match status" value="1"/>
</dbReference>
<organism evidence="3 4">
    <name type="scientific">Corynebacterium bovis</name>
    <dbReference type="NCBI Taxonomy" id="36808"/>
    <lineage>
        <taxon>Bacteria</taxon>
        <taxon>Bacillati</taxon>
        <taxon>Actinomycetota</taxon>
        <taxon>Actinomycetes</taxon>
        <taxon>Mycobacteriales</taxon>
        <taxon>Corynebacteriaceae</taxon>
        <taxon>Corynebacterium</taxon>
    </lineage>
</organism>
<dbReference type="PROSITE" id="PS50234">
    <property type="entry name" value="VWFA"/>
    <property type="match status" value="1"/>
</dbReference>
<evidence type="ECO:0000256" key="1">
    <source>
        <dbReference type="SAM" id="MobiDB-lite"/>
    </source>
</evidence>
<sequence>MPLSNLGQRYFVKQTNDVAGAYHTDSITWARYQRAEDRTTAYIPGYTPVLERGRVYGSPWTDGDIKQQSFGAAPQSLANPPVERARSCYPTGPRIALVLDSTTSIQDSGQAETLRNAVYGPNGLLQNLRGTGAQIASFTFSQTSPGGKPRRNYPEPLNIDERFDEITGRIQDNQLRTFEAWTNWEDGLRAVYDANQQYRYNEIIFITDGDPNRWGDGNVNSGPDGSKRGVEAGIYRANLIKQMGTRIVTIGAGYANAYANWDGANNLKAISGPIDGLDYFATSWESLAQSLKTAGNQVTCQSELNVRKVIVDKDGTLARDQSDAKDWAVDVTVDNLAGTVDNGRGENPAGLPLAALSPNNDTADDGANPVTLKDRKTTTGNENRIRWFLSYYARRSEDAHGDITLKENVNSKKNYQFLPGKIVNGRRVGSYYRILDRATKDQIGDEILMTSATQKIPDVRRGQIVEAVYANYPVADFSVSKTAAAENVVANGDGSFEAEFTVTVQNTGRAAGTSPEVLDEPDSTSVLKPSAVTVDGKPAAKKGDRYVVSPGVQLEAGQKKSFTVKVRGTVPAENIKQKTVFTCEAAGRRGA</sequence>
<evidence type="ECO:0000313" key="3">
    <source>
        <dbReference type="EMBL" id="RRO86540.1"/>
    </source>
</evidence>